<evidence type="ECO:0000256" key="3">
    <source>
        <dbReference type="ARBA" id="ARBA00022741"/>
    </source>
</evidence>
<dbReference type="AlphaFoldDB" id="A0A0L0NNH4"/>
<evidence type="ECO:0000256" key="2">
    <source>
        <dbReference type="ARBA" id="ARBA00022598"/>
    </source>
</evidence>
<gene>
    <name evidence="8" type="ORF">QG37_08182</name>
</gene>
<sequence length="685" mass="78293">MFLKQSSRDRLRHWTRCLGSSTEKIKLPPKEPTLAKFSFPSATHNVRDLLTSGESWTHCPITLHGHLHRKPRKLGKRTFAELRDTNGDIIQLHFASEWTGQEHMECIRRSGVEDALVVNGILRRKVNKNEDDSPEYELSVSEMQLLNNGGVDAAQLDSLKHSSPSTIPPKFRYLQLRTPFYQNALRTRSQASHVTRKVLIENHHFTEIETPALFKSTPEGAREFLVPTRSPDRFYALPQSPQQYKQMLMSSGFSRYFQIARCFRDEDLRADRQPEFTQVDLEMAYINNSKKVHAVIDDVIETVWREVAKKPVYKVDATGHIVPVKANRRRESDPAFNKLTYQEALSKYGIDKPDLRSALTIIDLSEYFKPLNEADHFGVVEACVLKQAFDPGNKYKVSHNLTDKEAYPRRRPIILPIQTEDEALNWWKPFVEKGILKTTDAFSQVKVLKALNLEHGDILAFATRAQLSYENPTPLGRFRQLAIEQFPGRWNRPLKPSNLEELTTEYDPKDIVVGSWVVDFPLFSPVDITESASEPFPKYDFKRWESTHHPFTMAKPEDYELLELNIAQVRGEHYDLVINGVEVGGGSRRIHDPELQKYVFEAILNIQNHDQLFGHLLKALSMGCPPHAGIALGFDRLCAMLVGTSSIRDVIAFPKNQSGSDPVVESPTSVSSAVLNEYYIDKLYL</sequence>
<dbReference type="GO" id="GO:0005524">
    <property type="term" value="F:ATP binding"/>
    <property type="evidence" value="ECO:0007669"/>
    <property type="project" value="UniProtKB-KW"/>
</dbReference>
<dbReference type="PANTHER" id="PTHR22594:SF5">
    <property type="entry name" value="ASPARTATE--TRNA LIGASE, MITOCHONDRIAL"/>
    <property type="match status" value="1"/>
</dbReference>
<proteinExistence type="inferred from homology"/>
<keyword evidence="2" id="KW-0436">Ligase</keyword>
<dbReference type="GO" id="GO:0004815">
    <property type="term" value="F:aspartate-tRNA ligase activity"/>
    <property type="evidence" value="ECO:0007669"/>
    <property type="project" value="TreeGrafter"/>
</dbReference>
<evidence type="ECO:0000256" key="5">
    <source>
        <dbReference type="ARBA" id="ARBA00022917"/>
    </source>
</evidence>
<dbReference type="HAMAP" id="MF_00044">
    <property type="entry name" value="Asp_tRNA_synth_type1"/>
    <property type="match status" value="1"/>
</dbReference>
<dbReference type="InterPro" id="IPR006195">
    <property type="entry name" value="aa-tRNA-synth_II"/>
</dbReference>
<organism evidence="8 9">
    <name type="scientific">Candidozyma auris</name>
    <name type="common">Yeast</name>
    <name type="synonym">Candida auris</name>
    <dbReference type="NCBI Taxonomy" id="498019"/>
    <lineage>
        <taxon>Eukaryota</taxon>
        <taxon>Fungi</taxon>
        <taxon>Dikarya</taxon>
        <taxon>Ascomycota</taxon>
        <taxon>Saccharomycotina</taxon>
        <taxon>Pichiomycetes</taxon>
        <taxon>Metschnikowiaceae</taxon>
        <taxon>Candidozyma</taxon>
    </lineage>
</organism>
<dbReference type="InterPro" id="IPR004115">
    <property type="entry name" value="GAD-like_sf"/>
</dbReference>
<dbReference type="NCBIfam" id="TIGR00459">
    <property type="entry name" value="aspS_bact"/>
    <property type="match status" value="1"/>
</dbReference>
<dbReference type="VEuPathDB" id="FungiDB:CJI97_002190"/>
<evidence type="ECO:0000256" key="1">
    <source>
        <dbReference type="ARBA" id="ARBA00006303"/>
    </source>
</evidence>
<dbReference type="InterPro" id="IPR002312">
    <property type="entry name" value="Asp/Asn-tRNA-synth_IIb"/>
</dbReference>
<keyword evidence="4" id="KW-0067">ATP-binding</keyword>
<dbReference type="InterPro" id="IPR004524">
    <property type="entry name" value="Asp-tRNA-ligase_1"/>
</dbReference>
<dbReference type="InterPro" id="IPR045864">
    <property type="entry name" value="aa-tRNA-synth_II/BPL/LPL"/>
</dbReference>
<dbReference type="InterPro" id="IPR012340">
    <property type="entry name" value="NA-bd_OB-fold"/>
</dbReference>
<dbReference type="Proteomes" id="UP000037122">
    <property type="component" value="Unassembled WGS sequence"/>
</dbReference>
<dbReference type="Gene3D" id="3.30.930.10">
    <property type="entry name" value="Bira Bifunctional Protein, Domain 2"/>
    <property type="match status" value="1"/>
</dbReference>
<dbReference type="VEuPathDB" id="FungiDB:CJJ07_000409"/>
<feature type="domain" description="Aminoacyl-transfer RNA synthetases class-II family profile" evidence="7">
    <location>
        <begin position="196"/>
        <end position="654"/>
    </location>
</feature>
<accession>A0A0L0NNH4</accession>
<name>A0A0L0NNH4_CANAR</name>
<evidence type="ECO:0000313" key="8">
    <source>
        <dbReference type="EMBL" id="KND95564.1"/>
    </source>
</evidence>
<comment type="caution">
    <text evidence="8">The sequence shown here is derived from an EMBL/GenBank/DDBJ whole genome shotgun (WGS) entry which is preliminary data.</text>
</comment>
<dbReference type="Gene3D" id="3.30.1360.30">
    <property type="entry name" value="GAD-like domain"/>
    <property type="match status" value="1"/>
</dbReference>
<dbReference type="VEuPathDB" id="FungiDB:CJJ09_003086"/>
<comment type="similarity">
    <text evidence="1">Belongs to the class-II aminoacyl-tRNA synthetase family. Type 1 subfamily.</text>
</comment>
<dbReference type="PROSITE" id="PS50862">
    <property type="entry name" value="AA_TRNA_LIGASE_II"/>
    <property type="match status" value="1"/>
</dbReference>
<dbReference type="PANTHER" id="PTHR22594">
    <property type="entry name" value="ASPARTYL/LYSYL-TRNA SYNTHETASE"/>
    <property type="match status" value="1"/>
</dbReference>
<dbReference type="GO" id="GO:0006422">
    <property type="term" value="P:aspartyl-tRNA aminoacylation"/>
    <property type="evidence" value="ECO:0007669"/>
    <property type="project" value="TreeGrafter"/>
</dbReference>
<evidence type="ECO:0000259" key="7">
    <source>
        <dbReference type="PROSITE" id="PS50862"/>
    </source>
</evidence>
<dbReference type="GO" id="GO:0005739">
    <property type="term" value="C:mitochondrion"/>
    <property type="evidence" value="ECO:0007669"/>
    <property type="project" value="TreeGrafter"/>
</dbReference>
<dbReference type="Gene3D" id="2.40.50.140">
    <property type="entry name" value="Nucleic acid-binding proteins"/>
    <property type="match status" value="1"/>
</dbReference>
<keyword evidence="3" id="KW-0547">Nucleotide-binding</keyword>
<keyword evidence="5" id="KW-0648">Protein biosynthesis</keyword>
<evidence type="ECO:0000256" key="4">
    <source>
        <dbReference type="ARBA" id="ARBA00022840"/>
    </source>
</evidence>
<dbReference type="PRINTS" id="PR01042">
    <property type="entry name" value="TRNASYNTHASP"/>
</dbReference>
<keyword evidence="6" id="KW-0030">Aminoacyl-tRNA synthetase</keyword>
<dbReference type="SUPFAM" id="SSF55681">
    <property type="entry name" value="Class II aaRS and biotin synthetases"/>
    <property type="match status" value="1"/>
</dbReference>
<dbReference type="NCBIfam" id="NF001750">
    <property type="entry name" value="PRK00476.1"/>
    <property type="match status" value="1"/>
</dbReference>
<dbReference type="SUPFAM" id="SSF50249">
    <property type="entry name" value="Nucleic acid-binding proteins"/>
    <property type="match status" value="1"/>
</dbReference>
<reference evidence="9" key="1">
    <citation type="journal article" date="2015" name="BMC Genomics">
        <title>Draft genome of a commonly misdiagnosed multidrug resistant pathogen Candida auris.</title>
        <authorList>
            <person name="Chatterjee S."/>
            <person name="Alampalli S.V."/>
            <person name="Nageshan R.K."/>
            <person name="Chettiar S.T."/>
            <person name="Joshi S."/>
            <person name="Tatu U.S."/>
        </authorList>
    </citation>
    <scope>NUCLEOTIDE SEQUENCE [LARGE SCALE GENOMIC DNA]</scope>
    <source>
        <strain evidence="9">6684</strain>
    </source>
</reference>
<dbReference type="Pfam" id="PF00152">
    <property type="entry name" value="tRNA-synt_2"/>
    <property type="match status" value="1"/>
</dbReference>
<dbReference type="InterPro" id="IPR004364">
    <property type="entry name" value="Aa-tRNA-synt_II"/>
</dbReference>
<dbReference type="VEuPathDB" id="FungiDB:B9J08_001999"/>
<evidence type="ECO:0000313" key="9">
    <source>
        <dbReference type="Proteomes" id="UP000037122"/>
    </source>
</evidence>
<dbReference type="VEuPathDB" id="FungiDB:QG37_08182"/>
<dbReference type="EMBL" id="LGST01000068">
    <property type="protein sequence ID" value="KND95564.1"/>
    <property type="molecule type" value="Genomic_DNA"/>
</dbReference>
<evidence type="ECO:0000256" key="6">
    <source>
        <dbReference type="ARBA" id="ARBA00023146"/>
    </source>
</evidence>
<protein>
    <recommendedName>
        <fullName evidence="7">Aminoacyl-transfer RNA synthetases class-II family profile domain-containing protein</fullName>
    </recommendedName>
</protein>
<dbReference type="VEuPathDB" id="FungiDB:CJI96_0002674"/>